<dbReference type="EMBL" id="JAGKQM010000014">
    <property type="protein sequence ID" value="KAH0883810.1"/>
    <property type="molecule type" value="Genomic_DNA"/>
</dbReference>
<dbReference type="InterPro" id="IPR009072">
    <property type="entry name" value="Histone-fold"/>
</dbReference>
<dbReference type="Proteomes" id="UP000824890">
    <property type="component" value="Unassembled WGS sequence"/>
</dbReference>
<evidence type="ECO:0000256" key="6">
    <source>
        <dbReference type="SAM" id="MobiDB-lite"/>
    </source>
</evidence>
<gene>
    <name evidence="8" type="ORF">HID58_059906</name>
</gene>
<dbReference type="PANTHER" id="PTHR15138:SF14">
    <property type="entry name" value="TRANSCRIPTION INITIATION FACTOR TFIID SUBUNIT 4"/>
    <property type="match status" value="1"/>
</dbReference>
<organism evidence="8 9">
    <name type="scientific">Brassica napus</name>
    <name type="common">Rape</name>
    <dbReference type="NCBI Taxonomy" id="3708"/>
    <lineage>
        <taxon>Eukaryota</taxon>
        <taxon>Viridiplantae</taxon>
        <taxon>Streptophyta</taxon>
        <taxon>Embryophyta</taxon>
        <taxon>Tracheophyta</taxon>
        <taxon>Spermatophyta</taxon>
        <taxon>Magnoliopsida</taxon>
        <taxon>eudicotyledons</taxon>
        <taxon>Gunneridae</taxon>
        <taxon>Pentapetalae</taxon>
        <taxon>rosids</taxon>
        <taxon>malvids</taxon>
        <taxon>Brassicales</taxon>
        <taxon>Brassicaceae</taxon>
        <taxon>Brassiceae</taxon>
        <taxon>Brassica</taxon>
    </lineage>
</organism>
<feature type="compositionally biased region" description="Basic and acidic residues" evidence="6">
    <location>
        <begin position="111"/>
        <end position="131"/>
    </location>
</feature>
<evidence type="ECO:0000256" key="4">
    <source>
        <dbReference type="ARBA" id="ARBA00023163"/>
    </source>
</evidence>
<keyword evidence="5" id="KW-0539">Nucleus</keyword>
<keyword evidence="9" id="KW-1185">Reference proteome</keyword>
<proteinExistence type="inferred from homology"/>
<comment type="subcellular location">
    <subcellularLocation>
        <location evidence="1">Nucleus</location>
    </subcellularLocation>
</comment>
<protein>
    <recommendedName>
        <fullName evidence="7">Transcription initiation factor TFIID component TAF4 C-terminal domain-containing protein</fullName>
    </recommendedName>
</protein>
<feature type="region of interest" description="Disordered" evidence="6">
    <location>
        <begin position="89"/>
        <end position="131"/>
    </location>
</feature>
<dbReference type="Pfam" id="PF05236">
    <property type="entry name" value="TAF4"/>
    <property type="match status" value="1"/>
</dbReference>
<keyword evidence="3" id="KW-0805">Transcription regulation</keyword>
<name>A0ABQ7ZV88_BRANA</name>
<evidence type="ECO:0000256" key="2">
    <source>
        <dbReference type="ARBA" id="ARBA00006178"/>
    </source>
</evidence>
<dbReference type="InterPro" id="IPR045144">
    <property type="entry name" value="TAF4"/>
</dbReference>
<accession>A0ABQ7ZV88</accession>
<feature type="non-terminal residue" evidence="8">
    <location>
        <position position="1"/>
    </location>
</feature>
<evidence type="ECO:0000313" key="8">
    <source>
        <dbReference type="EMBL" id="KAH0883810.1"/>
    </source>
</evidence>
<comment type="similarity">
    <text evidence="2">Belongs to the TAF4 family.</text>
</comment>
<feature type="domain" description="Transcription initiation factor TFIID component TAF4 C-terminal" evidence="7">
    <location>
        <begin position="1"/>
        <end position="86"/>
    </location>
</feature>
<dbReference type="PANTHER" id="PTHR15138">
    <property type="entry name" value="TRANSCRIPTION INITIATION FACTOR TFIID SUBUNIT 4"/>
    <property type="match status" value="1"/>
</dbReference>
<keyword evidence="4" id="KW-0804">Transcription</keyword>
<sequence length="239" mass="27001">EEEEQLFSRGKEDSCVSEASRRVVHEEEERFILQKSPLHKMLAEIMVKVELKQISNDVERCLSLCVEERMRGLLTHIIRLSKQKMKEEWEKKQDEAEKLKKPSESEEGDGGVEKEVNRSKGLKGNKEDDDKMRATAANVAARAVVGGDDRFLKWQLMAEAHHKSVSETGKDGNQKTTSCRGRNSKERQDGGRRFSGPGGQRLGKNQGPSLQPEVVRTISVKDVVAVLEREPQMSKSTLM</sequence>
<evidence type="ECO:0000313" key="9">
    <source>
        <dbReference type="Proteomes" id="UP000824890"/>
    </source>
</evidence>
<evidence type="ECO:0000256" key="5">
    <source>
        <dbReference type="ARBA" id="ARBA00023242"/>
    </source>
</evidence>
<feature type="compositionally biased region" description="Basic and acidic residues" evidence="6">
    <location>
        <begin position="183"/>
        <end position="192"/>
    </location>
</feature>
<reference evidence="8 9" key="1">
    <citation type="submission" date="2021-05" db="EMBL/GenBank/DDBJ databases">
        <title>Genome Assembly of Synthetic Allotetraploid Brassica napus Reveals Homoeologous Exchanges between Subgenomes.</title>
        <authorList>
            <person name="Davis J.T."/>
        </authorList>
    </citation>
    <scope>NUCLEOTIDE SEQUENCE [LARGE SCALE GENOMIC DNA]</scope>
    <source>
        <strain evidence="9">cv. Da-Ae</strain>
        <tissue evidence="8">Seedling</tissue>
    </source>
</reference>
<evidence type="ECO:0000256" key="3">
    <source>
        <dbReference type="ARBA" id="ARBA00023015"/>
    </source>
</evidence>
<evidence type="ECO:0000256" key="1">
    <source>
        <dbReference type="ARBA" id="ARBA00004123"/>
    </source>
</evidence>
<dbReference type="InterPro" id="IPR007900">
    <property type="entry name" value="TAF4_C"/>
</dbReference>
<dbReference type="Gene3D" id="1.10.20.10">
    <property type="entry name" value="Histone, subunit A"/>
    <property type="match status" value="1"/>
</dbReference>
<evidence type="ECO:0000259" key="7">
    <source>
        <dbReference type="Pfam" id="PF05236"/>
    </source>
</evidence>
<feature type="compositionally biased region" description="Basic and acidic residues" evidence="6">
    <location>
        <begin position="89"/>
        <end position="104"/>
    </location>
</feature>
<comment type="caution">
    <text evidence="8">The sequence shown here is derived from an EMBL/GenBank/DDBJ whole genome shotgun (WGS) entry which is preliminary data.</text>
</comment>
<feature type="compositionally biased region" description="Basic and acidic residues" evidence="6">
    <location>
        <begin position="163"/>
        <end position="173"/>
    </location>
</feature>
<feature type="region of interest" description="Disordered" evidence="6">
    <location>
        <begin position="163"/>
        <end position="216"/>
    </location>
</feature>